<protein>
    <submittedName>
        <fullName evidence="1">Uncharacterized protein</fullName>
    </submittedName>
</protein>
<evidence type="ECO:0000313" key="1">
    <source>
        <dbReference type="EMBL" id="PIL42435.1"/>
    </source>
</evidence>
<keyword evidence="2" id="KW-1185">Reference proteome</keyword>
<proteinExistence type="predicted"/>
<dbReference type="RefSeq" id="WP_099793118.1">
    <property type="nucleotide sequence ID" value="NZ_JBHLYV010000094.1"/>
</dbReference>
<comment type="caution">
    <text evidence="1">The sequence shown here is derived from an EMBL/GenBank/DDBJ whole genome shotgun (WGS) entry which is preliminary data.</text>
</comment>
<accession>A0A2G8T8Q3</accession>
<reference evidence="1 2" key="1">
    <citation type="submission" date="2017-10" db="EMBL/GenBank/DDBJ databases">
        <title>Massilia psychrophilum sp. nov., a novel purple-pigmented bacterium isolated from Tianshan glacier, Xinjiang Municipality, China.</title>
        <authorList>
            <person name="Wang H."/>
        </authorList>
    </citation>
    <scope>NUCLEOTIDE SEQUENCE [LARGE SCALE GENOMIC DNA]</scope>
    <source>
        <strain evidence="1 2">JCM 30074</strain>
    </source>
</reference>
<name>A0A2G8T8Q3_9BURK</name>
<dbReference type="OrthoDB" id="8779130at2"/>
<dbReference type="AlphaFoldDB" id="A0A2G8T8Q3"/>
<sequence>MIKNPAFDASIPVLTEVFQDRPVEKGAQAQPDIPAEVAEEVVDAEPPEVAEMVLESEVAEEVLDAEMTEVAEQILAAEVVDTVEFVEVAEVAQEPPVAAEGEPQWAELEQRISERILTQLHDQIDAMLDQRVRASLEKILEGAVAGITDELRSGLQQSIEKIVTGAVGDELAQLQTPKK</sequence>
<gene>
    <name evidence="1" type="ORF">CR105_24430</name>
</gene>
<evidence type="ECO:0000313" key="2">
    <source>
        <dbReference type="Proteomes" id="UP000230390"/>
    </source>
</evidence>
<dbReference type="EMBL" id="PDOC01000027">
    <property type="protein sequence ID" value="PIL42435.1"/>
    <property type="molecule type" value="Genomic_DNA"/>
</dbReference>
<organism evidence="1 2">
    <name type="scientific">Massilia eurypsychrophila</name>
    <dbReference type="NCBI Taxonomy" id="1485217"/>
    <lineage>
        <taxon>Bacteria</taxon>
        <taxon>Pseudomonadati</taxon>
        <taxon>Pseudomonadota</taxon>
        <taxon>Betaproteobacteria</taxon>
        <taxon>Burkholderiales</taxon>
        <taxon>Oxalobacteraceae</taxon>
        <taxon>Telluria group</taxon>
        <taxon>Massilia</taxon>
    </lineage>
</organism>
<dbReference type="Proteomes" id="UP000230390">
    <property type="component" value="Unassembled WGS sequence"/>
</dbReference>